<comment type="caution">
    <text evidence="3">The sequence shown here is derived from an EMBL/GenBank/DDBJ whole genome shotgun (WGS) entry which is preliminary data.</text>
</comment>
<evidence type="ECO:0000256" key="2">
    <source>
        <dbReference type="ARBA" id="ARBA00022679"/>
    </source>
</evidence>
<dbReference type="Proteomes" id="UP001169063">
    <property type="component" value="Unassembled WGS sequence"/>
</dbReference>
<dbReference type="GO" id="GO:0008168">
    <property type="term" value="F:methyltransferase activity"/>
    <property type="evidence" value="ECO:0007669"/>
    <property type="project" value="UniProtKB-KW"/>
</dbReference>
<dbReference type="InterPro" id="IPR029063">
    <property type="entry name" value="SAM-dependent_MTases_sf"/>
</dbReference>
<dbReference type="SUPFAM" id="SSF53335">
    <property type="entry name" value="S-adenosyl-L-methionine-dependent methyltransferases"/>
    <property type="match status" value="1"/>
</dbReference>
<dbReference type="PANTHER" id="PTHR12049:SF7">
    <property type="entry name" value="PROTEIN ARGININE METHYLTRANSFERASE NDUFAF7, MITOCHONDRIAL"/>
    <property type="match status" value="1"/>
</dbReference>
<proteinExistence type="predicted"/>
<name>A0ABT8SQQ3_9CAUL</name>
<dbReference type="EC" id="2.1.1.-" evidence="3"/>
<keyword evidence="2 3" id="KW-0808">Transferase</keyword>
<sequence>MGLTHRLIHEIQTTGPITVADFMSRCLFDPLHGYYATRPALGADGDFITAPLVSQMFGEMLAVWAIQAWRDLGEPARFTLCEAGPGDGTLMDDLLRAARVAPVFLAAAQVRLVEPSAPLRHRQAERLKDHHPDLEWVRGMADLFGRGPVLIIANEVLDCLPARQFVRREDGWAERRVGVRDGRLVFGLEAAAGFIAPDLEVQPGQVVEQSAAQARFATEVAEAVARRGGHALLIDYGRDRPEAGDTLQALKRHQKVDVLETAGQADLTVWADFPAVAEAAAEAGARPSPIIPQGALLRALGIEMRAARLAQSRPDHAQAIHSQLQRLIDPEEMGVLFKALCLSHPKAPPPPGFPNP</sequence>
<accession>A0ABT8SQQ3</accession>
<gene>
    <name evidence="3" type="ORF">Q0812_10025</name>
</gene>
<evidence type="ECO:0000313" key="3">
    <source>
        <dbReference type="EMBL" id="MDO1559762.1"/>
    </source>
</evidence>
<dbReference type="InterPro" id="IPR003788">
    <property type="entry name" value="NDUFAF7"/>
</dbReference>
<dbReference type="PANTHER" id="PTHR12049">
    <property type="entry name" value="PROTEIN ARGININE METHYLTRANSFERASE NDUFAF7, MITOCHONDRIAL"/>
    <property type="match status" value="1"/>
</dbReference>
<reference evidence="3" key="1">
    <citation type="submission" date="2023-07" db="EMBL/GenBank/DDBJ databases">
        <title>Brevundimonas soil sp. nov., isolated from the soil of chemical plant.</title>
        <authorList>
            <person name="Wu N."/>
        </authorList>
    </citation>
    <scope>NUCLEOTIDE SEQUENCE</scope>
    <source>
        <strain evidence="3">XZ-24</strain>
    </source>
</reference>
<protein>
    <submittedName>
        <fullName evidence="3">SAM-dependent methyltransferase</fullName>
        <ecNumber evidence="3">2.1.1.-</ecNumber>
    </submittedName>
</protein>
<evidence type="ECO:0000313" key="4">
    <source>
        <dbReference type="Proteomes" id="UP001169063"/>
    </source>
</evidence>
<dbReference type="InterPro" id="IPR038375">
    <property type="entry name" value="NDUFAF7_sf"/>
</dbReference>
<dbReference type="GO" id="GO:0032259">
    <property type="term" value="P:methylation"/>
    <property type="evidence" value="ECO:0007669"/>
    <property type="project" value="UniProtKB-KW"/>
</dbReference>
<evidence type="ECO:0000256" key="1">
    <source>
        <dbReference type="ARBA" id="ARBA00022603"/>
    </source>
</evidence>
<keyword evidence="1 3" id="KW-0489">Methyltransferase</keyword>
<keyword evidence="4" id="KW-1185">Reference proteome</keyword>
<organism evidence="3 4">
    <name type="scientific">Peiella sedimenti</name>
    <dbReference type="NCBI Taxonomy" id="3061083"/>
    <lineage>
        <taxon>Bacteria</taxon>
        <taxon>Pseudomonadati</taxon>
        <taxon>Pseudomonadota</taxon>
        <taxon>Alphaproteobacteria</taxon>
        <taxon>Caulobacterales</taxon>
        <taxon>Caulobacteraceae</taxon>
        <taxon>Peiella</taxon>
    </lineage>
</organism>
<dbReference type="Pfam" id="PF02636">
    <property type="entry name" value="Methyltransf_28"/>
    <property type="match status" value="1"/>
</dbReference>
<dbReference type="RefSeq" id="WP_302110195.1">
    <property type="nucleotide sequence ID" value="NZ_JAUKTR010000004.1"/>
</dbReference>
<dbReference type="EMBL" id="JAUKTR010000004">
    <property type="protein sequence ID" value="MDO1559762.1"/>
    <property type="molecule type" value="Genomic_DNA"/>
</dbReference>
<dbReference type="Gene3D" id="3.40.50.12710">
    <property type="match status" value="1"/>
</dbReference>